<evidence type="ECO:0000256" key="1">
    <source>
        <dbReference type="ARBA" id="ARBA00004469"/>
    </source>
</evidence>
<accession>M4A6U5</accession>
<dbReference type="GO" id="GO:0005829">
    <property type="term" value="C:cytosol"/>
    <property type="evidence" value="ECO:0007669"/>
    <property type="project" value="GOC"/>
</dbReference>
<keyword evidence="17" id="KW-1185">Reference proteome</keyword>
<dbReference type="FunFam" id="1.20.1270.60:FF:000012">
    <property type="entry name" value="Sorting nexin 2"/>
    <property type="match status" value="1"/>
</dbReference>
<evidence type="ECO:0000256" key="12">
    <source>
        <dbReference type="ARBA" id="ARBA00023273"/>
    </source>
</evidence>
<dbReference type="GO" id="GO:0031901">
    <property type="term" value="C:early endosome membrane"/>
    <property type="evidence" value="ECO:0007669"/>
    <property type="project" value="UniProtKB-SubCell"/>
</dbReference>
<feature type="compositionally biased region" description="Acidic residues" evidence="14">
    <location>
        <begin position="55"/>
        <end position="70"/>
    </location>
</feature>
<dbReference type="Proteomes" id="UP000002852">
    <property type="component" value="Unassembled WGS sequence"/>
</dbReference>
<dbReference type="PROSITE" id="PS50195">
    <property type="entry name" value="PX"/>
    <property type="match status" value="1"/>
</dbReference>
<keyword evidence="11" id="KW-0472">Membrane</keyword>
<evidence type="ECO:0000256" key="8">
    <source>
        <dbReference type="ARBA" id="ARBA00022927"/>
    </source>
</evidence>
<evidence type="ECO:0000256" key="2">
    <source>
        <dbReference type="ARBA" id="ARBA00004510"/>
    </source>
</evidence>
<dbReference type="SMART" id="SM00312">
    <property type="entry name" value="PX"/>
    <property type="match status" value="1"/>
</dbReference>
<feature type="domain" description="PX" evidence="15">
    <location>
        <begin position="92"/>
        <end position="221"/>
    </location>
</feature>
<sequence length="469" mass="53189">MEPNGVSVIHIGDQQVSLQPPSFLIPSLPPGTLSLTTRTMASSADRNPPPFPASEEPEPELSDMADGDSDEGEDIFVSNVCLQPCHTFYNSLKVESFFFPPLFLGDGMNAYVAYKVSTRTSLPMFKSKAFTARRRFSDFLGLYEKLSAKQSLHGCIIPPPPEKSVVGMTKVKVGMDDPSSVEFVEKRRAALERYLQRIVSHPLLLQDPDVREFLERDDLPRAVNTQALSGAGFLKMITKASDAVSKMTIKMNESDTWFEDKFQEVDMEEQQLRKLHAVVDSLVNHRKELCMNTAVFAKSMAMLGNSEDNTALSRALSQLAEVEDKMEQLHQEQAGSDFFVFAELLADYIRLLGAVRGCFDQRVRAWQRWQEAQSTLQKKREAEAKLLWANKPDKLQQAKEEIGEWEAKVTQYERDFDRIGMTVRKEVLRFELLSDWSRHVLTVFVCLALISFQLIKFWEAFLPEAKAIA</sequence>
<keyword evidence="5" id="KW-0813">Transport</keyword>
<evidence type="ECO:0000256" key="6">
    <source>
        <dbReference type="ARBA" id="ARBA00022553"/>
    </source>
</evidence>
<dbReference type="AlphaFoldDB" id="M4A6U5"/>
<dbReference type="HOGENOM" id="CLU_022783_2_0_1"/>
<dbReference type="InterPro" id="IPR005329">
    <property type="entry name" value="Sorting_nexin_N"/>
</dbReference>
<evidence type="ECO:0000256" key="13">
    <source>
        <dbReference type="ARBA" id="ARBA00045620"/>
    </source>
</evidence>
<dbReference type="InterPro" id="IPR015404">
    <property type="entry name" value="Vps5_C"/>
</dbReference>
<feature type="region of interest" description="Disordered" evidence="14">
    <location>
        <begin position="39"/>
        <end position="70"/>
    </location>
</feature>
<dbReference type="GO" id="GO:0035091">
    <property type="term" value="F:phosphatidylinositol binding"/>
    <property type="evidence" value="ECO:0007669"/>
    <property type="project" value="InterPro"/>
</dbReference>
<dbReference type="GO" id="GO:0030027">
    <property type="term" value="C:lamellipodium"/>
    <property type="evidence" value="ECO:0007669"/>
    <property type="project" value="UniProtKB-SubCell"/>
</dbReference>
<dbReference type="InParanoid" id="M4A6U5"/>
<evidence type="ECO:0000256" key="5">
    <source>
        <dbReference type="ARBA" id="ARBA00022448"/>
    </source>
</evidence>
<keyword evidence="12" id="KW-0966">Cell projection</keyword>
<evidence type="ECO:0000256" key="9">
    <source>
        <dbReference type="ARBA" id="ARBA00022990"/>
    </source>
</evidence>
<keyword evidence="10" id="KW-0446">Lipid-binding</keyword>
<evidence type="ECO:0000256" key="14">
    <source>
        <dbReference type="SAM" id="MobiDB-lite"/>
    </source>
</evidence>
<dbReference type="Pfam" id="PF09325">
    <property type="entry name" value="Vps5"/>
    <property type="match status" value="1"/>
</dbReference>
<evidence type="ECO:0000256" key="3">
    <source>
        <dbReference type="ARBA" id="ARBA00010883"/>
    </source>
</evidence>
<dbReference type="Ensembl" id="ENSXMAT00000010203.2">
    <property type="protein sequence ID" value="ENSXMAP00000010189.2"/>
    <property type="gene ID" value="ENSXMAG00000010130.2"/>
</dbReference>
<reference evidence="16" key="3">
    <citation type="submission" date="2025-08" db="UniProtKB">
        <authorList>
            <consortium name="Ensembl"/>
        </authorList>
    </citation>
    <scope>IDENTIFICATION</scope>
    <source>
        <strain evidence="16">JP 163 A</strain>
    </source>
</reference>
<dbReference type="InterPro" id="IPR036871">
    <property type="entry name" value="PX_dom_sf"/>
</dbReference>
<evidence type="ECO:0000313" key="17">
    <source>
        <dbReference type="Proteomes" id="UP000002852"/>
    </source>
</evidence>
<dbReference type="OMA" id="EKMAAVW"/>
<comment type="function">
    <text evidence="13">Involved in several stages of intracellular trafficking. Interacts with membranes containing phosphatidylinositol 3-phosphate (PtdIns(3P)) or phosphatidylinositol 3,5-bisphosphate (PtdIns(3,5)P2). Acts in part as component of the retromer membrane-deforming SNX-BAR subcomplex. The SNX-BAR retromer mediates retrograde transport of cargo proteins from endosomes to the trans-Golgi network (TGN) and is involved in endosome-to-plasma membrane transport for cargo protein recycling. The SNX-BAR subcomplex functions to deform the donor membrane into a tubular profile called endosome-to-TGN transport carrier (ETC). Can sense membrane curvature and has in vitro vesicle-to-membrane remodeling activity. Required for retrograde endosome-to-TGN transport of TGN38. Promotes KALRN- and RHOG-dependent but retromer-independent membrane remodeling such as lamellipodium formation; the function is dependent on GEF activity of KALRN.</text>
</comment>
<evidence type="ECO:0000256" key="4">
    <source>
        <dbReference type="ARBA" id="ARBA00020435"/>
    </source>
</evidence>
<dbReference type="eggNOG" id="KOG2273">
    <property type="taxonomic scope" value="Eukaryota"/>
</dbReference>
<organism evidence="16 17">
    <name type="scientific">Xiphophorus maculatus</name>
    <name type="common">Southern platyfish</name>
    <name type="synonym">Platypoecilus maculatus</name>
    <dbReference type="NCBI Taxonomy" id="8083"/>
    <lineage>
        <taxon>Eukaryota</taxon>
        <taxon>Metazoa</taxon>
        <taxon>Chordata</taxon>
        <taxon>Craniata</taxon>
        <taxon>Vertebrata</taxon>
        <taxon>Euteleostomi</taxon>
        <taxon>Actinopterygii</taxon>
        <taxon>Neopterygii</taxon>
        <taxon>Teleostei</taxon>
        <taxon>Neoteleostei</taxon>
        <taxon>Acanthomorphata</taxon>
        <taxon>Ovalentaria</taxon>
        <taxon>Atherinomorphae</taxon>
        <taxon>Cyprinodontiformes</taxon>
        <taxon>Poeciliidae</taxon>
        <taxon>Poeciliinae</taxon>
        <taxon>Xiphophorus</taxon>
    </lineage>
</organism>
<comment type="similarity">
    <text evidence="3">Belongs to the sorting nexin family.</text>
</comment>
<dbReference type="GO" id="GO:0006886">
    <property type="term" value="P:intracellular protein transport"/>
    <property type="evidence" value="ECO:0007669"/>
    <property type="project" value="InterPro"/>
</dbReference>
<dbReference type="GO" id="GO:0034498">
    <property type="term" value="P:early endosome to Golgi transport"/>
    <property type="evidence" value="ECO:0007669"/>
    <property type="project" value="TreeGrafter"/>
</dbReference>
<reference evidence="16" key="4">
    <citation type="submission" date="2025-09" db="UniProtKB">
        <authorList>
            <consortium name="Ensembl"/>
        </authorList>
    </citation>
    <scope>IDENTIFICATION</scope>
    <source>
        <strain evidence="16">JP 163 A</strain>
    </source>
</reference>
<keyword evidence="7" id="KW-0967">Endosome</keyword>
<dbReference type="SUPFAM" id="SSF103657">
    <property type="entry name" value="BAR/IMD domain-like"/>
    <property type="match status" value="1"/>
</dbReference>
<comment type="subcellular location">
    <subcellularLocation>
        <location evidence="2">Cell projection</location>
        <location evidence="2">Lamellipodium</location>
    </subcellularLocation>
    <subcellularLocation>
        <location evidence="1">Early endosome membrane</location>
        <topology evidence="1">Peripheral membrane protein</topology>
        <orientation evidence="1">Cytoplasmic side</orientation>
    </subcellularLocation>
</comment>
<evidence type="ECO:0000313" key="16">
    <source>
        <dbReference type="Ensembl" id="ENSXMAP00000010189.2"/>
    </source>
</evidence>
<dbReference type="PANTHER" id="PTHR10555:SF129">
    <property type="entry name" value="SORTING NEXIN-1"/>
    <property type="match status" value="1"/>
</dbReference>
<dbReference type="Pfam" id="PF03700">
    <property type="entry name" value="Sorting_nexin"/>
    <property type="match status" value="1"/>
</dbReference>
<dbReference type="GeneTree" id="ENSGT00940000155889"/>
<protein>
    <recommendedName>
        <fullName evidence="4">Sorting nexin-2</fullName>
    </recommendedName>
</protein>
<reference evidence="17" key="1">
    <citation type="submission" date="2012-01" db="EMBL/GenBank/DDBJ databases">
        <authorList>
            <person name="Walter R."/>
            <person name="Schartl M."/>
            <person name="Warren W."/>
        </authorList>
    </citation>
    <scope>NUCLEOTIDE SEQUENCE [LARGE SCALE GENOMIC DNA]</scope>
    <source>
        <strain evidence="17">JP 163 A</strain>
    </source>
</reference>
<keyword evidence="8" id="KW-0653">Protein transport</keyword>
<name>M4A6U5_XIPMA</name>
<evidence type="ECO:0000259" key="15">
    <source>
        <dbReference type="PROSITE" id="PS50195"/>
    </source>
</evidence>
<dbReference type="InterPro" id="IPR027267">
    <property type="entry name" value="AH/BAR_dom_sf"/>
</dbReference>
<dbReference type="Gene3D" id="3.30.1520.10">
    <property type="entry name" value="Phox-like domain"/>
    <property type="match status" value="1"/>
</dbReference>
<dbReference type="InterPro" id="IPR001683">
    <property type="entry name" value="PX_dom"/>
</dbReference>
<proteinExistence type="inferred from homology"/>
<keyword evidence="9" id="KW-0007">Acetylation</keyword>
<evidence type="ECO:0000256" key="7">
    <source>
        <dbReference type="ARBA" id="ARBA00022753"/>
    </source>
</evidence>
<dbReference type="Gene3D" id="1.20.1270.60">
    <property type="entry name" value="Arfaptin homology (AH) domain/BAR domain"/>
    <property type="match status" value="1"/>
</dbReference>
<dbReference type="Pfam" id="PF00787">
    <property type="entry name" value="PX"/>
    <property type="match status" value="1"/>
</dbReference>
<reference evidence="17" key="2">
    <citation type="journal article" date="2013" name="Nat. Genet.">
        <title>The genome of the platyfish, Xiphophorus maculatus, provides insights into evolutionary adaptation and several complex traits.</title>
        <authorList>
            <person name="Schartl M."/>
            <person name="Walter R.B."/>
            <person name="Shen Y."/>
            <person name="Garcia T."/>
            <person name="Catchen J."/>
            <person name="Amores A."/>
            <person name="Braasch I."/>
            <person name="Chalopin D."/>
            <person name="Volff J.N."/>
            <person name="Lesch K.P."/>
            <person name="Bisazza A."/>
            <person name="Minx P."/>
            <person name="Hillier L."/>
            <person name="Wilson R.K."/>
            <person name="Fuerstenberg S."/>
            <person name="Boore J."/>
            <person name="Searle S."/>
            <person name="Postlethwait J.H."/>
            <person name="Warren W.C."/>
        </authorList>
    </citation>
    <scope>NUCLEOTIDE SEQUENCE [LARGE SCALE GENOMIC DNA]</scope>
    <source>
        <strain evidence="17">JP 163 A</strain>
    </source>
</reference>
<dbReference type="PANTHER" id="PTHR10555">
    <property type="entry name" value="SORTING NEXIN"/>
    <property type="match status" value="1"/>
</dbReference>
<dbReference type="SUPFAM" id="SSF64268">
    <property type="entry name" value="PX domain"/>
    <property type="match status" value="1"/>
</dbReference>
<dbReference type="FunFam" id="3.30.1520.10:FF:000016">
    <property type="entry name" value="Sorting nexin 2"/>
    <property type="match status" value="1"/>
</dbReference>
<keyword evidence="6" id="KW-0597">Phosphoprotein</keyword>
<evidence type="ECO:0000256" key="11">
    <source>
        <dbReference type="ARBA" id="ARBA00023136"/>
    </source>
</evidence>
<dbReference type="STRING" id="8083.ENSXMAP00000010189"/>
<evidence type="ECO:0000256" key="10">
    <source>
        <dbReference type="ARBA" id="ARBA00023121"/>
    </source>
</evidence>